<dbReference type="InterPro" id="IPR017853">
    <property type="entry name" value="GH"/>
</dbReference>
<evidence type="ECO:0000256" key="4">
    <source>
        <dbReference type="ARBA" id="ARBA00022729"/>
    </source>
</evidence>
<proteinExistence type="inferred from homology"/>
<evidence type="ECO:0000256" key="3">
    <source>
        <dbReference type="ARBA" id="ARBA00012663"/>
    </source>
</evidence>
<keyword evidence="6" id="KW-0325">Glycoprotein</keyword>
<sequence length="420" mass="48303">MQSVSVEITQECKHVESYPHIEMDESYELEVSSSGAFIHANETWGAMRGMETLSQLVYPVHHRQLRINLTRIADNPLFPHRGILLDTARHFISKETIIQLLESMAMNKMNVFHWHIVDEQSFPYQSAVFPALSDRGAYDPVTKIYTASDIREIIHEARLRGIRVIPEFDTPGHTRSWGLGHPELLTPCYGEIEKDGFYGPLNPVADSTFSFLEKLFTEVMQVFKDERIHIGGDEVPLRCWASNPSIQNFTIKGNITKIKSVYHHFEERYAPYLRIYIACILSVGGGAIVWEEAFSSGAKLHEDTIIQLWKGSSLFGTAIAKGYRVLTSSCWYLDHMELDFASFYRCRELPYGAFLTMQRLSDQWLGGEAAMWTEHVDEEGLLSRIWPRASATAERLWRPVNQTFYPAGPRMEEQRCRMLR</sequence>
<dbReference type="EC" id="3.2.1.52" evidence="3"/>
<dbReference type="PANTHER" id="PTHR22600">
    <property type="entry name" value="BETA-HEXOSAMINIDASE"/>
    <property type="match status" value="1"/>
</dbReference>
<evidence type="ECO:0000259" key="9">
    <source>
        <dbReference type="Pfam" id="PF00728"/>
    </source>
</evidence>
<dbReference type="HOGENOM" id="CLU_007082_0_0_1"/>
<dbReference type="GO" id="GO:0005764">
    <property type="term" value="C:lysosome"/>
    <property type="evidence" value="ECO:0007669"/>
    <property type="project" value="TreeGrafter"/>
</dbReference>
<evidence type="ECO:0000313" key="11">
    <source>
        <dbReference type="EMBL" id="ELU06264.1"/>
    </source>
</evidence>
<dbReference type="AlphaFoldDB" id="R7UI75"/>
<dbReference type="FunFam" id="3.20.20.80:FF:000063">
    <property type="entry name" value="Beta-hexosaminidase"/>
    <property type="match status" value="1"/>
</dbReference>
<evidence type="ECO:0000313" key="12">
    <source>
        <dbReference type="EnsemblMetazoa" id="CapteP115968"/>
    </source>
</evidence>
<dbReference type="EMBL" id="AMQN01007495">
    <property type="status" value="NOT_ANNOTATED_CDS"/>
    <property type="molecule type" value="Genomic_DNA"/>
</dbReference>
<evidence type="ECO:0000256" key="1">
    <source>
        <dbReference type="ARBA" id="ARBA00001231"/>
    </source>
</evidence>
<keyword evidence="13" id="KW-1185">Reference proteome</keyword>
<dbReference type="InterPro" id="IPR029018">
    <property type="entry name" value="Hex-like_dom2"/>
</dbReference>
<dbReference type="OrthoDB" id="428480at2759"/>
<evidence type="ECO:0000259" key="10">
    <source>
        <dbReference type="Pfam" id="PF14845"/>
    </source>
</evidence>
<keyword evidence="5" id="KW-0378">Hydrolase</keyword>
<evidence type="ECO:0000256" key="8">
    <source>
        <dbReference type="PIRSR" id="PIRSR625705-1"/>
    </source>
</evidence>
<feature type="domain" description="Beta-hexosaminidase eukaryotic type N-terminal" evidence="10">
    <location>
        <begin position="1"/>
        <end position="56"/>
    </location>
</feature>
<dbReference type="InterPro" id="IPR029019">
    <property type="entry name" value="HEX_eukaryotic_N"/>
</dbReference>
<dbReference type="SUPFAM" id="SSF55545">
    <property type="entry name" value="beta-N-acetylhexosaminidase-like domain"/>
    <property type="match status" value="1"/>
</dbReference>
<keyword evidence="4" id="KW-0732">Signal</keyword>
<keyword evidence="7" id="KW-0326">Glycosidase</keyword>
<evidence type="ECO:0000256" key="2">
    <source>
        <dbReference type="ARBA" id="ARBA00006285"/>
    </source>
</evidence>
<dbReference type="GO" id="GO:0004563">
    <property type="term" value="F:beta-N-acetylhexosaminidase activity"/>
    <property type="evidence" value="ECO:0007669"/>
    <property type="project" value="UniProtKB-EC"/>
</dbReference>
<feature type="active site" description="Proton donor" evidence="8">
    <location>
        <position position="234"/>
    </location>
</feature>
<dbReference type="GO" id="GO:0006689">
    <property type="term" value="P:ganglioside catabolic process"/>
    <property type="evidence" value="ECO:0007669"/>
    <property type="project" value="TreeGrafter"/>
</dbReference>
<evidence type="ECO:0000256" key="5">
    <source>
        <dbReference type="ARBA" id="ARBA00022801"/>
    </source>
</evidence>
<dbReference type="GO" id="GO:0016020">
    <property type="term" value="C:membrane"/>
    <property type="evidence" value="ECO:0007669"/>
    <property type="project" value="TreeGrafter"/>
</dbReference>
<dbReference type="PANTHER" id="PTHR22600:SF21">
    <property type="entry name" value="BETA-HEXOSAMINIDASE A"/>
    <property type="match status" value="1"/>
</dbReference>
<dbReference type="GO" id="GO:0005975">
    <property type="term" value="P:carbohydrate metabolic process"/>
    <property type="evidence" value="ECO:0007669"/>
    <property type="project" value="InterPro"/>
</dbReference>
<dbReference type="EMBL" id="KB300813">
    <property type="protein sequence ID" value="ELU06264.1"/>
    <property type="molecule type" value="Genomic_DNA"/>
</dbReference>
<comment type="similarity">
    <text evidence="2">Belongs to the glycosyl hydrolase 20 family.</text>
</comment>
<dbReference type="Pfam" id="PF00728">
    <property type="entry name" value="Glyco_hydro_20"/>
    <property type="match status" value="1"/>
</dbReference>
<feature type="domain" description="Glycoside hydrolase family 20 catalytic" evidence="9">
    <location>
        <begin position="78"/>
        <end position="399"/>
    </location>
</feature>
<evidence type="ECO:0000256" key="6">
    <source>
        <dbReference type="ARBA" id="ARBA00023180"/>
    </source>
</evidence>
<evidence type="ECO:0000256" key="7">
    <source>
        <dbReference type="ARBA" id="ARBA00023295"/>
    </source>
</evidence>
<dbReference type="STRING" id="283909.R7UI75"/>
<gene>
    <name evidence="11" type="ORF">CAPTEDRAFT_115968</name>
</gene>
<dbReference type="SUPFAM" id="SSF51445">
    <property type="entry name" value="(Trans)glycosidases"/>
    <property type="match status" value="1"/>
</dbReference>
<dbReference type="Gene3D" id="3.30.379.10">
    <property type="entry name" value="Chitobiase/beta-hexosaminidase domain 2-like"/>
    <property type="match status" value="1"/>
</dbReference>
<accession>R7UI75</accession>
<dbReference type="InterPro" id="IPR015883">
    <property type="entry name" value="Glyco_hydro_20_cat"/>
</dbReference>
<evidence type="ECO:0000313" key="13">
    <source>
        <dbReference type="Proteomes" id="UP000014760"/>
    </source>
</evidence>
<reference evidence="12" key="3">
    <citation type="submission" date="2015-06" db="UniProtKB">
        <authorList>
            <consortium name="EnsemblMetazoa"/>
        </authorList>
    </citation>
    <scope>IDENTIFICATION</scope>
</reference>
<name>R7UI75_CAPTE</name>
<dbReference type="FunCoup" id="R7UI75">
    <property type="interactions" value="1508"/>
</dbReference>
<organism evidence="11">
    <name type="scientific">Capitella teleta</name>
    <name type="common">Polychaete worm</name>
    <dbReference type="NCBI Taxonomy" id="283909"/>
    <lineage>
        <taxon>Eukaryota</taxon>
        <taxon>Metazoa</taxon>
        <taxon>Spiralia</taxon>
        <taxon>Lophotrochozoa</taxon>
        <taxon>Annelida</taxon>
        <taxon>Polychaeta</taxon>
        <taxon>Sedentaria</taxon>
        <taxon>Scolecida</taxon>
        <taxon>Capitellidae</taxon>
        <taxon>Capitella</taxon>
    </lineage>
</organism>
<dbReference type="Pfam" id="PF14845">
    <property type="entry name" value="Glycohydro_20b2"/>
    <property type="match status" value="1"/>
</dbReference>
<dbReference type="OMA" id="EPVYKCW"/>
<protein>
    <recommendedName>
        <fullName evidence="3">beta-N-acetylhexosaminidase</fullName>
        <ecNumber evidence="3">3.2.1.52</ecNumber>
    </recommendedName>
</protein>
<reference evidence="13" key="1">
    <citation type="submission" date="2012-12" db="EMBL/GenBank/DDBJ databases">
        <authorList>
            <person name="Hellsten U."/>
            <person name="Grimwood J."/>
            <person name="Chapman J.A."/>
            <person name="Shapiro H."/>
            <person name="Aerts A."/>
            <person name="Otillar R.P."/>
            <person name="Terry A.Y."/>
            <person name="Boore J.L."/>
            <person name="Simakov O."/>
            <person name="Marletaz F."/>
            <person name="Cho S.-J."/>
            <person name="Edsinger-Gonzales E."/>
            <person name="Havlak P."/>
            <person name="Kuo D.-H."/>
            <person name="Larsson T."/>
            <person name="Lv J."/>
            <person name="Arendt D."/>
            <person name="Savage R."/>
            <person name="Osoegawa K."/>
            <person name="de Jong P."/>
            <person name="Lindberg D.R."/>
            <person name="Seaver E.C."/>
            <person name="Weisblat D.A."/>
            <person name="Putnam N.H."/>
            <person name="Grigoriev I.V."/>
            <person name="Rokhsar D.S."/>
        </authorList>
    </citation>
    <scope>NUCLEOTIDE SEQUENCE</scope>
    <source>
        <strain evidence="13">I ESC-2004</strain>
    </source>
</reference>
<reference evidence="11 13" key="2">
    <citation type="journal article" date="2013" name="Nature">
        <title>Insights into bilaterian evolution from three spiralian genomes.</title>
        <authorList>
            <person name="Simakov O."/>
            <person name="Marletaz F."/>
            <person name="Cho S.J."/>
            <person name="Edsinger-Gonzales E."/>
            <person name="Havlak P."/>
            <person name="Hellsten U."/>
            <person name="Kuo D.H."/>
            <person name="Larsson T."/>
            <person name="Lv J."/>
            <person name="Arendt D."/>
            <person name="Savage R."/>
            <person name="Osoegawa K."/>
            <person name="de Jong P."/>
            <person name="Grimwood J."/>
            <person name="Chapman J.A."/>
            <person name="Shapiro H."/>
            <person name="Aerts A."/>
            <person name="Otillar R.P."/>
            <person name="Terry A.Y."/>
            <person name="Boore J.L."/>
            <person name="Grigoriev I.V."/>
            <person name="Lindberg D.R."/>
            <person name="Seaver E.C."/>
            <person name="Weisblat D.A."/>
            <person name="Putnam N.H."/>
            <person name="Rokhsar D.S."/>
        </authorList>
    </citation>
    <scope>NUCLEOTIDE SEQUENCE</scope>
    <source>
        <strain evidence="11 13">I ESC-2004</strain>
    </source>
</reference>
<dbReference type="PRINTS" id="PR00738">
    <property type="entry name" value="GLHYDRLASE20"/>
</dbReference>
<dbReference type="InterPro" id="IPR025705">
    <property type="entry name" value="Beta_hexosaminidase_sua/sub"/>
</dbReference>
<comment type="catalytic activity">
    <reaction evidence="1">
        <text>Hydrolysis of terminal non-reducing N-acetyl-D-hexosamine residues in N-acetyl-beta-D-hexosaminides.</text>
        <dbReference type="EC" id="3.2.1.52"/>
    </reaction>
</comment>
<dbReference type="Proteomes" id="UP000014760">
    <property type="component" value="Unassembled WGS sequence"/>
</dbReference>
<dbReference type="Gene3D" id="3.20.20.80">
    <property type="entry name" value="Glycosidases"/>
    <property type="match status" value="1"/>
</dbReference>
<dbReference type="EnsemblMetazoa" id="CapteT115968">
    <property type="protein sequence ID" value="CapteP115968"/>
    <property type="gene ID" value="CapteG115968"/>
</dbReference>
<dbReference type="GO" id="GO:0030203">
    <property type="term" value="P:glycosaminoglycan metabolic process"/>
    <property type="evidence" value="ECO:0007669"/>
    <property type="project" value="TreeGrafter"/>
</dbReference>